<accession>A0A511YYR5</accession>
<dbReference type="EMBL" id="BJYK01000006">
    <property type="protein sequence ID" value="GEN80324.1"/>
    <property type="molecule type" value="Genomic_DNA"/>
</dbReference>
<evidence type="ECO:0000313" key="3">
    <source>
        <dbReference type="Proteomes" id="UP000321484"/>
    </source>
</evidence>
<organism evidence="2 3">
    <name type="scientific">Actinotalea fermentans</name>
    <dbReference type="NCBI Taxonomy" id="43671"/>
    <lineage>
        <taxon>Bacteria</taxon>
        <taxon>Bacillati</taxon>
        <taxon>Actinomycetota</taxon>
        <taxon>Actinomycetes</taxon>
        <taxon>Micrococcales</taxon>
        <taxon>Cellulomonadaceae</taxon>
        <taxon>Actinotalea</taxon>
    </lineage>
</organism>
<dbReference type="Proteomes" id="UP000321484">
    <property type="component" value="Unassembled WGS sequence"/>
</dbReference>
<reference evidence="2 3" key="1">
    <citation type="submission" date="2019-07" db="EMBL/GenBank/DDBJ databases">
        <title>Whole genome shotgun sequence of Actinotalea fermentans NBRC 105374.</title>
        <authorList>
            <person name="Hosoyama A."/>
            <person name="Uohara A."/>
            <person name="Ohji S."/>
            <person name="Ichikawa N."/>
        </authorList>
    </citation>
    <scope>NUCLEOTIDE SEQUENCE [LARGE SCALE GENOMIC DNA]</scope>
    <source>
        <strain evidence="2 3">NBRC 105374</strain>
    </source>
</reference>
<protein>
    <submittedName>
        <fullName evidence="2">Crp/Fnr family transcriptional regulator</fullName>
    </submittedName>
</protein>
<evidence type="ECO:0000313" key="2">
    <source>
        <dbReference type="EMBL" id="GEN80324.1"/>
    </source>
</evidence>
<name>A0A511YYR5_9CELL</name>
<comment type="caution">
    <text evidence="2">The sequence shown here is derived from an EMBL/GenBank/DDBJ whole genome shotgun (WGS) entry which is preliminary data.</text>
</comment>
<feature type="domain" description="ThuA-like" evidence="1">
    <location>
        <begin position="3"/>
        <end position="207"/>
    </location>
</feature>
<sequence length="214" mass="23534">MSVLVFTRTTDYRHDSIPHAVDVVRELLAAEGHEVEHSEDAATHRDLAGRSLVVWLSTSGAVLGRRERRELATWIAAGGAWAGIHSATFTEPGWDELPRIAGARFTDHPDFTSGTVRVADADHPSTRDLPATWGHADEWYNFDRFPADRTVLLTVDESSYAGGTMGDPHPVAWYGPYGAGRTWYTSLGHATEAYDDPTFRAHLRGGLLSLLGPR</sequence>
<keyword evidence="3" id="KW-1185">Reference proteome</keyword>
<gene>
    <name evidence="2" type="ORF">AFE02nite_20580</name>
</gene>
<dbReference type="InterPro" id="IPR029010">
    <property type="entry name" value="ThuA-like"/>
</dbReference>
<evidence type="ECO:0000259" key="1">
    <source>
        <dbReference type="Pfam" id="PF06283"/>
    </source>
</evidence>
<dbReference type="InterPro" id="IPR029062">
    <property type="entry name" value="Class_I_gatase-like"/>
</dbReference>
<dbReference type="PANTHER" id="PTHR40469">
    <property type="entry name" value="SECRETED GLYCOSYL HYDROLASE"/>
    <property type="match status" value="1"/>
</dbReference>
<dbReference type="SUPFAM" id="SSF52317">
    <property type="entry name" value="Class I glutamine amidotransferase-like"/>
    <property type="match status" value="1"/>
</dbReference>
<proteinExistence type="predicted"/>
<dbReference type="AlphaFoldDB" id="A0A511YYR5"/>
<dbReference type="RefSeq" id="WP_222594386.1">
    <property type="nucleotide sequence ID" value="NZ_BJYK01000006.1"/>
</dbReference>
<dbReference type="PANTHER" id="PTHR40469:SF2">
    <property type="entry name" value="GALACTOSE-BINDING DOMAIN-LIKE SUPERFAMILY PROTEIN"/>
    <property type="match status" value="1"/>
</dbReference>
<dbReference type="Pfam" id="PF06283">
    <property type="entry name" value="ThuA"/>
    <property type="match status" value="1"/>
</dbReference>
<dbReference type="Gene3D" id="3.40.50.880">
    <property type="match status" value="1"/>
</dbReference>